<protein>
    <submittedName>
        <fullName evidence="1">Head tail connector</fullName>
    </submittedName>
</protein>
<dbReference type="InterPro" id="IPR021146">
    <property type="entry name" value="Phage_gp6-like_head-tail"/>
</dbReference>
<evidence type="ECO:0000313" key="1">
    <source>
        <dbReference type="EMBL" id="DAF92309.1"/>
    </source>
</evidence>
<organism evidence="1">
    <name type="scientific">Myoviridae sp. ctBvM24</name>
    <dbReference type="NCBI Taxonomy" id="2825050"/>
    <lineage>
        <taxon>Viruses</taxon>
        <taxon>Duplodnaviria</taxon>
        <taxon>Heunggongvirae</taxon>
        <taxon>Uroviricota</taxon>
        <taxon>Caudoviricetes</taxon>
    </lineage>
</organism>
<accession>A0A8S5UCV6</accession>
<dbReference type="InterPro" id="IPR006450">
    <property type="entry name" value="Phage_HK97_gp6-like"/>
</dbReference>
<name>A0A8S5UCV6_9CAUD</name>
<proteinExistence type="predicted"/>
<dbReference type="Pfam" id="PF05135">
    <property type="entry name" value="Phage_connect_1"/>
    <property type="match status" value="1"/>
</dbReference>
<reference evidence="1" key="1">
    <citation type="journal article" date="2021" name="Proc. Natl. Acad. Sci. U.S.A.">
        <title>A Catalog of Tens of Thousands of Viruses from Human Metagenomes Reveals Hidden Associations with Chronic Diseases.</title>
        <authorList>
            <person name="Tisza M.J."/>
            <person name="Buck C.B."/>
        </authorList>
    </citation>
    <scope>NUCLEOTIDE SEQUENCE</scope>
    <source>
        <strain evidence="1">CtBvM24</strain>
    </source>
</reference>
<dbReference type="Gene3D" id="1.10.3230.30">
    <property type="entry name" value="Phage gp6-like head-tail connector protein"/>
    <property type="match status" value="1"/>
</dbReference>
<dbReference type="CDD" id="cd08054">
    <property type="entry name" value="gp6"/>
    <property type="match status" value="1"/>
</dbReference>
<dbReference type="NCBIfam" id="TIGR01560">
    <property type="entry name" value="put_DNA_pack"/>
    <property type="match status" value="1"/>
</dbReference>
<dbReference type="EMBL" id="BK016064">
    <property type="protein sequence ID" value="DAF92309.1"/>
    <property type="molecule type" value="Genomic_DNA"/>
</dbReference>
<sequence length="88" mass="10505">MGLTELKQFLRVDYDDDDVIIQMIRDAVLEEMKDVIPGFDEKELTSRQKILVCLYVKELYDKREQTTTQSEEKVRFAVQSMMLKERLK</sequence>